<dbReference type="RefSeq" id="WP_413275773.1">
    <property type="nucleotide sequence ID" value="NZ_JBHFNT010000027.1"/>
</dbReference>
<protein>
    <submittedName>
        <fullName evidence="2">Uncharacterized protein</fullName>
    </submittedName>
</protein>
<evidence type="ECO:0000313" key="2">
    <source>
        <dbReference type="EMBL" id="MFB2833310.1"/>
    </source>
</evidence>
<comment type="caution">
    <text evidence="2">The sequence shown here is derived from an EMBL/GenBank/DDBJ whole genome shotgun (WGS) entry which is preliminary data.</text>
</comment>
<proteinExistence type="predicted"/>
<gene>
    <name evidence="2" type="ORF">ACE1CA_02130</name>
</gene>
<keyword evidence="1" id="KW-0472">Membrane</keyword>
<feature type="transmembrane region" description="Helical" evidence="1">
    <location>
        <begin position="38"/>
        <end position="56"/>
    </location>
</feature>
<feature type="transmembrane region" description="Helical" evidence="1">
    <location>
        <begin position="121"/>
        <end position="141"/>
    </location>
</feature>
<name>A0ABV4WE15_9CYAN</name>
<evidence type="ECO:0000256" key="1">
    <source>
        <dbReference type="SAM" id="Phobius"/>
    </source>
</evidence>
<dbReference type="Pfam" id="PF25937">
    <property type="entry name" value="DUF7980"/>
    <property type="match status" value="1"/>
</dbReference>
<keyword evidence="1" id="KW-1133">Transmembrane helix</keyword>
<organism evidence="2 3">
    <name type="scientific">Floridaenema evergladense BLCC-F167</name>
    <dbReference type="NCBI Taxonomy" id="3153639"/>
    <lineage>
        <taxon>Bacteria</taxon>
        <taxon>Bacillati</taxon>
        <taxon>Cyanobacteriota</taxon>
        <taxon>Cyanophyceae</taxon>
        <taxon>Oscillatoriophycideae</taxon>
        <taxon>Aerosakkonematales</taxon>
        <taxon>Aerosakkonemataceae</taxon>
        <taxon>Floridanema</taxon>
        <taxon>Floridanema evergladense</taxon>
    </lineage>
</organism>
<dbReference type="InterPro" id="IPR058286">
    <property type="entry name" value="DUF7980"/>
</dbReference>
<keyword evidence="1" id="KW-0812">Transmembrane</keyword>
<sequence length="154" mass="17220">MESSQKVGQELRLTKALNPKQLRQGISKDFAAVLFKKLKGGFFLVIGFLLSPLSWWNDLFFNLPIAYGFGYLCSLLSPKLLLPCTIIGYWISCIAGILLMQAGVIDVFQDQSQERNFKKELLMGIATSTAYTLVILALLQLKILDTPLEFLGNL</sequence>
<dbReference type="EMBL" id="JBHFNT010000027">
    <property type="protein sequence ID" value="MFB2833310.1"/>
    <property type="molecule type" value="Genomic_DNA"/>
</dbReference>
<feature type="transmembrane region" description="Helical" evidence="1">
    <location>
        <begin position="80"/>
        <end position="100"/>
    </location>
</feature>
<accession>A0ABV4WE15</accession>
<dbReference type="Proteomes" id="UP001576780">
    <property type="component" value="Unassembled WGS sequence"/>
</dbReference>
<keyword evidence="3" id="KW-1185">Reference proteome</keyword>
<reference evidence="2 3" key="1">
    <citation type="submission" date="2024-09" db="EMBL/GenBank/DDBJ databases">
        <title>Floridaenema gen nov. (Aerosakkonemataceae, Aerosakkonematales ord. nov., Cyanobacteria) from benthic tropical and subtropical fresh waters, with the description of four new species.</title>
        <authorList>
            <person name="Moretto J.A."/>
            <person name="Berthold D.E."/>
            <person name="Lefler F.W."/>
            <person name="Huang I.-S."/>
            <person name="Laughinghouse H. IV."/>
        </authorList>
    </citation>
    <scope>NUCLEOTIDE SEQUENCE [LARGE SCALE GENOMIC DNA]</scope>
    <source>
        <strain evidence="2 3">BLCC-F167</strain>
    </source>
</reference>
<evidence type="ECO:0000313" key="3">
    <source>
        <dbReference type="Proteomes" id="UP001576780"/>
    </source>
</evidence>